<evidence type="ECO:0000313" key="2">
    <source>
        <dbReference type="Proteomes" id="UP000074866"/>
    </source>
</evidence>
<dbReference type="EMBL" id="LDRX01000009">
    <property type="protein sequence ID" value="KTS85029.1"/>
    <property type="molecule type" value="Genomic_DNA"/>
</dbReference>
<keyword evidence="2" id="KW-1185">Reference proteome</keyword>
<reference evidence="1 2" key="1">
    <citation type="journal article" date="2016" name="Front. Microbiol.">
        <title>Genomic Resource of Rice Seed Associated Bacteria.</title>
        <authorList>
            <person name="Midha S."/>
            <person name="Bansal K."/>
            <person name="Sharma S."/>
            <person name="Kumar N."/>
            <person name="Patil P.P."/>
            <person name="Chaudhry V."/>
            <person name="Patil P.B."/>
        </authorList>
    </citation>
    <scope>NUCLEOTIDE SEQUENCE [LARGE SCALE GENOMIC DNA]</scope>
    <source>
        <strain evidence="1 2">NS115</strain>
    </source>
</reference>
<comment type="caution">
    <text evidence="1">The sequence shown here is derived from an EMBL/GenBank/DDBJ whole genome shotgun (WGS) entry which is preliminary data.</text>
</comment>
<evidence type="ECO:0000313" key="1">
    <source>
        <dbReference type="EMBL" id="KTS85029.1"/>
    </source>
</evidence>
<organism evidence="1 2">
    <name type="scientific">Paenibacillus jamilae</name>
    <dbReference type="NCBI Taxonomy" id="114136"/>
    <lineage>
        <taxon>Bacteria</taxon>
        <taxon>Bacillati</taxon>
        <taxon>Bacillota</taxon>
        <taxon>Bacilli</taxon>
        <taxon>Bacillales</taxon>
        <taxon>Paenibacillaceae</taxon>
        <taxon>Paenibacillus</taxon>
    </lineage>
</organism>
<protein>
    <submittedName>
        <fullName evidence="1">Uncharacterized protein</fullName>
    </submittedName>
</protein>
<proteinExistence type="predicted"/>
<dbReference type="Proteomes" id="UP000074866">
    <property type="component" value="Unassembled WGS sequence"/>
</dbReference>
<name>A0ACC5A0R5_9BACL</name>
<sequence length="83" mass="9736">MPKVFVHTHDMGKANWENQYFDFGRIPVEGDFFALSSDSPWYQVELIVHTPFKEDLAAEIYGVKVEHEKVKRTKLSMPAKFEF</sequence>
<accession>A0ACC5A0R5</accession>
<gene>
    <name evidence="1" type="ORF">NS115_01690</name>
</gene>